<feature type="region of interest" description="Disordered" evidence="6">
    <location>
        <begin position="114"/>
        <end position="137"/>
    </location>
</feature>
<dbReference type="SMART" id="SM00862">
    <property type="entry name" value="Trans_reg_C"/>
    <property type="match status" value="1"/>
</dbReference>
<dbReference type="InterPro" id="IPR036388">
    <property type="entry name" value="WH-like_DNA-bd_sf"/>
</dbReference>
<organism evidence="8 9">
    <name type="scientific">Kribbella yunnanensis</name>
    <dbReference type="NCBI Taxonomy" id="190194"/>
    <lineage>
        <taxon>Bacteria</taxon>
        <taxon>Bacillati</taxon>
        <taxon>Actinomycetota</taxon>
        <taxon>Actinomycetes</taxon>
        <taxon>Propionibacteriales</taxon>
        <taxon>Kribbellaceae</taxon>
        <taxon>Kribbella</taxon>
    </lineage>
</organism>
<evidence type="ECO:0000256" key="1">
    <source>
        <dbReference type="ARBA" id="ARBA00005820"/>
    </source>
</evidence>
<keyword evidence="4" id="KW-0804">Transcription</keyword>
<dbReference type="InterPro" id="IPR011990">
    <property type="entry name" value="TPR-like_helical_dom_sf"/>
</dbReference>
<dbReference type="PANTHER" id="PTHR35807:SF1">
    <property type="entry name" value="TRANSCRIPTIONAL REGULATOR REDD"/>
    <property type="match status" value="1"/>
</dbReference>
<dbReference type="Gene3D" id="1.10.10.10">
    <property type="entry name" value="Winged helix-like DNA-binding domain superfamily/Winged helix DNA-binding domain"/>
    <property type="match status" value="2"/>
</dbReference>
<dbReference type="PROSITE" id="PS51755">
    <property type="entry name" value="OMPR_PHOB"/>
    <property type="match status" value="1"/>
</dbReference>
<evidence type="ECO:0000256" key="2">
    <source>
        <dbReference type="ARBA" id="ARBA00023015"/>
    </source>
</evidence>
<gene>
    <name evidence="8" type="ORF">GCM10009745_81560</name>
</gene>
<keyword evidence="3 5" id="KW-0238">DNA-binding</keyword>
<dbReference type="PANTHER" id="PTHR35807">
    <property type="entry name" value="TRANSCRIPTIONAL REGULATOR REDD-RELATED"/>
    <property type="match status" value="1"/>
</dbReference>
<evidence type="ECO:0000256" key="5">
    <source>
        <dbReference type="PROSITE-ProRule" id="PRU01091"/>
    </source>
</evidence>
<dbReference type="Gene3D" id="1.25.40.10">
    <property type="entry name" value="Tetratricopeptide repeat domain"/>
    <property type="match status" value="3"/>
</dbReference>
<dbReference type="RefSeq" id="WP_344165316.1">
    <property type="nucleotide sequence ID" value="NZ_BAAANF010000033.1"/>
</dbReference>
<sequence>MPPPLTRIRLLGPITIGSTRLGAPKLACVLAALAVRPGTPVAQTELIDRVWDGDPPDAVLNVLYSYVARLRSALKAVPGAAIRRAGSHGYVLDIEPGDIDLHAVRALRDEARTIAARPDETPERTEHPEQAAESAERSDQALELWRQACDLVGDDALVGLSGRWADETRTALAAERLELLTERYAAELDAGQHAAVLGDLAALSDAEPLAEAVAELLMLAYYRSGRPADALTRFETIRVRLRDELGADPSQRLRDLHLQILDQDPQLDAVEAPTTPIQLPSDISGFTGRTAELKALDQLAESVPLVAVVGPGGAGKTALAVHWGHSMVDRFPGGLLSVNLRGFDEGDMVSPREALGRLLVAMNIPGEAVPEDVDAAAELFRATTADRRVLVILDNARNAEQVRPLLPGVGCFTIVTSRDRLTGLIALNDARQVPVGTLGKVEAIELLARILGAERVEAEVQAAERLAELCGHLALALRIAAAHVASEPHIRIADYVAELERRDRLDVLAVDGDPAATVTANLELSYRVLDDDTRDLFARLGTLPGEDFSEELIMSVAGLAESDTPRVLRRLVAAHLIEQHRARRYRMHDLVRLYAARTSEQELSNDERAALVERFMEWHHDRAFEPIGEEETNIFLACEALQDHPKLWRLVLPLRNTINEWRSISRVHRLIDVAILRAEHSKDHLGLFRMTSMQAGAHRSHGDSADALESSIRALALADSLSDREQATASGNLGIYLFDYADFTGSAASFIRAVDLLTATGHNPAQLIFFTGNMIQVLARLGRFDDAAAYLRSAWTLGEDGLTPDQRLRLTLSDAEFCLSTGEFNLAMDAIDAADAIARQDSYGQLDMWRQQLRAQIHLHAGRPEAARAAFEEELALARERNMVSFEPEVLCDLADVLVELREYSRAAELVAEGHRRWPKMSQNFQVFLHLVLAGIHNGLGEHDAALTQAKTAVDGFAAMPWPARHELALLALADAHAGLGEPEAAAEHRAAADRIAAPINRARRHR</sequence>
<comment type="similarity">
    <text evidence="1">Belongs to the AfsR/DnrI/RedD regulatory family.</text>
</comment>
<keyword evidence="9" id="KW-1185">Reference proteome</keyword>
<dbReference type="SMART" id="SM01043">
    <property type="entry name" value="BTAD"/>
    <property type="match status" value="1"/>
</dbReference>
<evidence type="ECO:0000256" key="6">
    <source>
        <dbReference type="SAM" id="MobiDB-lite"/>
    </source>
</evidence>
<dbReference type="SUPFAM" id="SSF46894">
    <property type="entry name" value="C-terminal effector domain of the bipartite response regulators"/>
    <property type="match status" value="1"/>
</dbReference>
<evidence type="ECO:0000256" key="4">
    <source>
        <dbReference type="ARBA" id="ARBA00023163"/>
    </source>
</evidence>
<dbReference type="SUPFAM" id="SSF52540">
    <property type="entry name" value="P-loop containing nucleoside triphosphate hydrolases"/>
    <property type="match status" value="1"/>
</dbReference>
<feature type="DNA-binding region" description="OmpR/PhoB-type" evidence="5">
    <location>
        <begin position="1"/>
        <end position="94"/>
    </location>
</feature>
<evidence type="ECO:0000313" key="9">
    <source>
        <dbReference type="Proteomes" id="UP001500280"/>
    </source>
</evidence>
<dbReference type="Pfam" id="PF03704">
    <property type="entry name" value="BTAD"/>
    <property type="match status" value="1"/>
</dbReference>
<dbReference type="EMBL" id="BAAANF010000033">
    <property type="protein sequence ID" value="GAA1720158.1"/>
    <property type="molecule type" value="Genomic_DNA"/>
</dbReference>
<name>A0ABN2J8I3_9ACTN</name>
<dbReference type="InterPro" id="IPR016032">
    <property type="entry name" value="Sig_transdc_resp-reg_C-effctor"/>
</dbReference>
<feature type="domain" description="OmpR/PhoB-type" evidence="7">
    <location>
        <begin position="1"/>
        <end position="94"/>
    </location>
</feature>
<protein>
    <recommendedName>
        <fullName evidence="7">OmpR/PhoB-type domain-containing protein</fullName>
    </recommendedName>
</protein>
<evidence type="ECO:0000256" key="3">
    <source>
        <dbReference type="ARBA" id="ARBA00023125"/>
    </source>
</evidence>
<dbReference type="InterPro" id="IPR005158">
    <property type="entry name" value="BTAD"/>
</dbReference>
<keyword evidence="2" id="KW-0805">Transcription regulation</keyword>
<dbReference type="InterPro" id="IPR051677">
    <property type="entry name" value="AfsR-DnrI-RedD_regulator"/>
</dbReference>
<evidence type="ECO:0000313" key="8">
    <source>
        <dbReference type="EMBL" id="GAA1720158.1"/>
    </source>
</evidence>
<dbReference type="PRINTS" id="PR00364">
    <property type="entry name" value="DISEASERSIST"/>
</dbReference>
<dbReference type="Proteomes" id="UP001500280">
    <property type="component" value="Unassembled WGS sequence"/>
</dbReference>
<dbReference type="CDD" id="cd15831">
    <property type="entry name" value="BTAD"/>
    <property type="match status" value="1"/>
</dbReference>
<dbReference type="InterPro" id="IPR001867">
    <property type="entry name" value="OmpR/PhoB-type_DNA-bd"/>
</dbReference>
<comment type="caution">
    <text evidence="8">The sequence shown here is derived from an EMBL/GenBank/DDBJ whole genome shotgun (WGS) entry which is preliminary data.</text>
</comment>
<dbReference type="Pfam" id="PF00486">
    <property type="entry name" value="Trans_reg_C"/>
    <property type="match status" value="1"/>
</dbReference>
<dbReference type="SUPFAM" id="SSF48452">
    <property type="entry name" value="TPR-like"/>
    <property type="match status" value="4"/>
</dbReference>
<evidence type="ECO:0000259" key="7">
    <source>
        <dbReference type="PROSITE" id="PS51755"/>
    </source>
</evidence>
<accession>A0ABN2J8I3</accession>
<reference evidence="8 9" key="1">
    <citation type="journal article" date="2019" name="Int. J. Syst. Evol. Microbiol.">
        <title>The Global Catalogue of Microorganisms (GCM) 10K type strain sequencing project: providing services to taxonomists for standard genome sequencing and annotation.</title>
        <authorList>
            <consortium name="The Broad Institute Genomics Platform"/>
            <consortium name="The Broad Institute Genome Sequencing Center for Infectious Disease"/>
            <person name="Wu L."/>
            <person name="Ma J."/>
        </authorList>
    </citation>
    <scope>NUCLEOTIDE SEQUENCE [LARGE SCALE GENOMIC DNA]</scope>
    <source>
        <strain evidence="8 9">JCM 14307</strain>
    </source>
</reference>
<dbReference type="InterPro" id="IPR027417">
    <property type="entry name" value="P-loop_NTPase"/>
</dbReference>
<proteinExistence type="inferred from homology"/>